<organism evidence="1 2">
    <name type="scientific">Dryococelus australis</name>
    <dbReference type="NCBI Taxonomy" id="614101"/>
    <lineage>
        <taxon>Eukaryota</taxon>
        <taxon>Metazoa</taxon>
        <taxon>Ecdysozoa</taxon>
        <taxon>Arthropoda</taxon>
        <taxon>Hexapoda</taxon>
        <taxon>Insecta</taxon>
        <taxon>Pterygota</taxon>
        <taxon>Neoptera</taxon>
        <taxon>Polyneoptera</taxon>
        <taxon>Phasmatodea</taxon>
        <taxon>Verophasmatodea</taxon>
        <taxon>Anareolatae</taxon>
        <taxon>Phasmatidae</taxon>
        <taxon>Eurycanthinae</taxon>
        <taxon>Dryococelus</taxon>
    </lineage>
</organism>
<sequence>MLNKKQDFSCPCKMLCKPLWLHVQEQQLTQAPELQNEPRRKHFAIEMLYQTDQNPNYLANVIFTQVATFHTSGKKSYHGVTCASENFKIPRMIRNIRTGFVPDFRMQVSCWMMPLVGDFSRGSPFHFDATPHSPRSTLIGSQDLDVKSCLNISIYSFQQDCGTMYWSFMAARLWAERPHTGGPTGWPPRSPDINTLDFFLLSHFYVDRTRNSFTSTTGWHFPLAWNHRAERLLTFQQRGDALRSPVPSEIEGLAEIGPPSTSHELRASEARVPGDYYRGNGRAHLSQLANADDREDKINAKHVYTEVAFAIGPQFIRHSLDDSEPIADLQGNKERVPYRQVWNNTGCLWGRLMEAIDRRNDCTPIIALRVEENYVRAVITSAFRQLHTLQGLGTVTSGELTHPFCVLPLMLAGRGNTTRPASCSPISAHCLCPVAPSWFEISIRDRGWTGDRHEVHFQPPELENHEILLVQHYYIGNKIKLDPGPELESFDLGSDVKFLLIPLSRFCDSVTLGCFLKDGHLNAGSGSKSYLRAVIGSAQSEIEFNFAFERCIPCCSSGLRYDRNTPQTSFPFSVSGSFLLLPLTRARKHRCTYEHPRNVFPSCGPTLFTTDWGSGGRAVSMLASHQGEPGFDPPDGPLPDLRKWESCRTMPLVGGFSRGSSAYPQLFRSGGAPFSPQSPSSALKTSLLRAAQISSLTDSPRLVVPQNTRTQIQFRDWVILTAMHCTCLTAYHEHLLSEVPDYDSPGQAGARRVDASFHDRPDYREGHRHGYVRPSSAQLETPSGIMFQAETVQRRYKEIRRAVFIT</sequence>
<comment type="caution">
    <text evidence="1">The sequence shown here is derived from an EMBL/GenBank/DDBJ whole genome shotgun (WGS) entry which is preliminary data.</text>
</comment>
<dbReference type="EMBL" id="JARBHB010000015">
    <property type="protein sequence ID" value="KAJ8867797.1"/>
    <property type="molecule type" value="Genomic_DNA"/>
</dbReference>
<evidence type="ECO:0000313" key="1">
    <source>
        <dbReference type="EMBL" id="KAJ8867797.1"/>
    </source>
</evidence>
<evidence type="ECO:0000313" key="2">
    <source>
        <dbReference type="Proteomes" id="UP001159363"/>
    </source>
</evidence>
<accession>A0ABQ9G6S3</accession>
<protein>
    <submittedName>
        <fullName evidence="1">Uncharacterized protein</fullName>
    </submittedName>
</protein>
<gene>
    <name evidence="1" type="ORF">PR048_031602</name>
</gene>
<reference evidence="1 2" key="1">
    <citation type="submission" date="2023-02" db="EMBL/GenBank/DDBJ databases">
        <title>LHISI_Scaffold_Assembly.</title>
        <authorList>
            <person name="Stuart O.P."/>
            <person name="Cleave R."/>
            <person name="Magrath M.J.L."/>
            <person name="Mikheyev A.S."/>
        </authorList>
    </citation>
    <scope>NUCLEOTIDE SEQUENCE [LARGE SCALE GENOMIC DNA]</scope>
    <source>
        <strain evidence="1">Daus_M_001</strain>
        <tissue evidence="1">Leg muscle</tissue>
    </source>
</reference>
<name>A0ABQ9G6S3_9NEOP</name>
<dbReference type="Proteomes" id="UP001159363">
    <property type="component" value="Chromosome 14"/>
</dbReference>
<keyword evidence="2" id="KW-1185">Reference proteome</keyword>
<proteinExistence type="predicted"/>